<evidence type="ECO:0000256" key="1">
    <source>
        <dbReference type="PROSITE-ProRule" id="PRU00176"/>
    </source>
</evidence>
<dbReference type="Proteomes" id="UP000298416">
    <property type="component" value="Unassembled WGS sequence"/>
</dbReference>
<dbReference type="Pfam" id="PF14327">
    <property type="entry name" value="CSTF2_hinge"/>
    <property type="match status" value="1"/>
</dbReference>
<dbReference type="AlphaFoldDB" id="A0A8X8WC34"/>
<keyword evidence="1" id="KW-0694">RNA-binding</keyword>
<reference evidence="3" key="2">
    <citation type="submission" date="2020-08" db="EMBL/GenBank/DDBJ databases">
        <title>Plant Genome Project.</title>
        <authorList>
            <person name="Zhang R.-G."/>
        </authorList>
    </citation>
    <scope>NUCLEOTIDE SEQUENCE</scope>
    <source>
        <strain evidence="3">Huo1</strain>
        <tissue evidence="3">Leaf</tissue>
    </source>
</reference>
<dbReference type="PANTHER" id="PTHR45735:SF2">
    <property type="entry name" value="CLEAVAGE STIMULATION FACTOR SUBUNIT 2"/>
    <property type="match status" value="1"/>
</dbReference>
<protein>
    <recommendedName>
        <fullName evidence="2">RRM domain-containing protein</fullName>
    </recommendedName>
</protein>
<reference evidence="3" key="1">
    <citation type="submission" date="2018-01" db="EMBL/GenBank/DDBJ databases">
        <authorList>
            <person name="Mao J.F."/>
        </authorList>
    </citation>
    <scope>NUCLEOTIDE SEQUENCE</scope>
    <source>
        <strain evidence="3">Huo1</strain>
        <tissue evidence="3">Leaf</tissue>
    </source>
</reference>
<dbReference type="EMBL" id="PNBA02000018">
    <property type="protein sequence ID" value="KAG6392198.1"/>
    <property type="molecule type" value="Genomic_DNA"/>
</dbReference>
<name>A0A8X8WC34_SALSN</name>
<dbReference type="GO" id="GO:0005847">
    <property type="term" value="C:mRNA cleavage and polyadenylation specificity factor complex"/>
    <property type="evidence" value="ECO:0007669"/>
    <property type="project" value="TreeGrafter"/>
</dbReference>
<evidence type="ECO:0000313" key="3">
    <source>
        <dbReference type="EMBL" id="KAG6392198.1"/>
    </source>
</evidence>
<dbReference type="FunFam" id="3.30.70.330:FF:000378">
    <property type="entry name" value="Cleavage stimulating factor 64"/>
    <property type="match status" value="1"/>
</dbReference>
<comment type="caution">
    <text evidence="3">The sequence shown here is derived from an EMBL/GenBank/DDBJ whole genome shotgun (WGS) entry which is preliminary data.</text>
</comment>
<dbReference type="PROSITE" id="PS50102">
    <property type="entry name" value="RRM"/>
    <property type="match status" value="1"/>
</dbReference>
<feature type="domain" description="RRM" evidence="2">
    <location>
        <begin position="10"/>
        <end position="88"/>
    </location>
</feature>
<dbReference type="OrthoDB" id="272703at2759"/>
<keyword evidence="4" id="KW-1185">Reference proteome</keyword>
<accession>A0A8X8WC34</accession>
<dbReference type="CDD" id="cd12398">
    <property type="entry name" value="RRM_CSTF2_RNA15_like"/>
    <property type="match status" value="1"/>
</dbReference>
<dbReference type="SMART" id="SM00360">
    <property type="entry name" value="RRM"/>
    <property type="match status" value="1"/>
</dbReference>
<dbReference type="PANTHER" id="PTHR45735">
    <property type="entry name" value="CLEAVAGE STIMULATION FACTOR SUBUNIT 2"/>
    <property type="match status" value="1"/>
</dbReference>
<organism evidence="3">
    <name type="scientific">Salvia splendens</name>
    <name type="common">Scarlet sage</name>
    <dbReference type="NCBI Taxonomy" id="180675"/>
    <lineage>
        <taxon>Eukaryota</taxon>
        <taxon>Viridiplantae</taxon>
        <taxon>Streptophyta</taxon>
        <taxon>Embryophyta</taxon>
        <taxon>Tracheophyta</taxon>
        <taxon>Spermatophyta</taxon>
        <taxon>Magnoliopsida</taxon>
        <taxon>eudicotyledons</taxon>
        <taxon>Gunneridae</taxon>
        <taxon>Pentapetalae</taxon>
        <taxon>asterids</taxon>
        <taxon>lamiids</taxon>
        <taxon>Lamiales</taxon>
        <taxon>Lamiaceae</taxon>
        <taxon>Nepetoideae</taxon>
        <taxon>Mentheae</taxon>
        <taxon>Salviinae</taxon>
        <taxon>Salvia</taxon>
        <taxon>Salvia subgen. Calosphace</taxon>
        <taxon>core Calosphace</taxon>
    </lineage>
</organism>
<dbReference type="GO" id="GO:0003729">
    <property type="term" value="F:mRNA binding"/>
    <property type="evidence" value="ECO:0007669"/>
    <property type="project" value="TreeGrafter"/>
</dbReference>
<evidence type="ECO:0000259" key="2">
    <source>
        <dbReference type="PROSITE" id="PS50102"/>
    </source>
</evidence>
<dbReference type="Pfam" id="PF00076">
    <property type="entry name" value="RRM_1"/>
    <property type="match status" value="1"/>
</dbReference>
<gene>
    <name evidence="3" type="ORF">SASPL_146409</name>
</gene>
<sequence>MAANAQSQHRCVFVGNIPYDATEEQITQICEEVGPVVSFRLVTDRETGKPKGYGFCEYKDEETALSARRNLQGYDINGRQLRVDFAENDKNADKNREQGCGGPGVGPNVDAPKQVGGQAVFGHPSVHLPVGDSVATAAASVMAGALGLAQTASTPNQIGVRTPSLLGTDPLTQQLAKMSRSQLIEVFSEFKALATQNKEQARKLLLAIPNLSKAIFQVEIILGVVSPQMLQTPNIRQASSRPVQSLLQNSQTLSGLPPLPQNKIQLGLMPSAQDSRVSAGVPNQYNTLQKFITHTQIQHPQLNQNQALQQAQLVAQFGVSSHPSTHPQSLIGLSAGQQIPVPTSSLNQQMQHPISQNIGPVPSSNPECNAVTRSQTVATHASVLVNPQFSATGIQHSTSTSSVMPEDMDMKGHALNIPSKTNQIDRAPKLVKVNGGSTTPSQVVNVTSPMSAPLQFSGVPGRRPPKNEIADTGKQATQMQLLPDLDPSVLQQLLNLTSEQLSLLPPDQQQQVMQLQRMLRQAT</sequence>
<evidence type="ECO:0000313" key="4">
    <source>
        <dbReference type="Proteomes" id="UP000298416"/>
    </source>
</evidence>
<proteinExistence type="predicted"/>
<dbReference type="InterPro" id="IPR025742">
    <property type="entry name" value="CSTF2_hinge"/>
</dbReference>
<dbReference type="InterPro" id="IPR000504">
    <property type="entry name" value="RRM_dom"/>
</dbReference>